<organism evidence="2 3">
    <name type="scientific">Flavobacterium psychroterrae</name>
    <dbReference type="NCBI Taxonomy" id="2133767"/>
    <lineage>
        <taxon>Bacteria</taxon>
        <taxon>Pseudomonadati</taxon>
        <taxon>Bacteroidota</taxon>
        <taxon>Flavobacteriia</taxon>
        <taxon>Flavobacteriales</taxon>
        <taxon>Flavobacteriaceae</taxon>
        <taxon>Flavobacterium</taxon>
    </lineage>
</organism>
<feature type="transmembrane region" description="Helical" evidence="1">
    <location>
        <begin position="41"/>
        <end position="65"/>
    </location>
</feature>
<evidence type="ECO:0000256" key="1">
    <source>
        <dbReference type="SAM" id="Phobius"/>
    </source>
</evidence>
<evidence type="ECO:0000313" key="2">
    <source>
        <dbReference type="EMBL" id="MBS7232650.1"/>
    </source>
</evidence>
<proteinExistence type="predicted"/>
<keyword evidence="3" id="KW-1185">Reference proteome</keyword>
<keyword evidence="1" id="KW-0472">Membrane</keyword>
<dbReference type="RefSeq" id="WP_213303107.1">
    <property type="nucleotide sequence ID" value="NZ_JAGYVZ010000016.1"/>
</dbReference>
<feature type="transmembrane region" description="Helical" evidence="1">
    <location>
        <begin position="77"/>
        <end position="97"/>
    </location>
</feature>
<protein>
    <submittedName>
        <fullName evidence="2">Uncharacterized protein</fullName>
    </submittedName>
</protein>
<feature type="transmembrane region" description="Helical" evidence="1">
    <location>
        <begin position="17"/>
        <end position="35"/>
    </location>
</feature>
<name>A0ABS5PEE5_9FLAO</name>
<comment type="caution">
    <text evidence="2">The sequence shown here is derived from an EMBL/GenBank/DDBJ whole genome shotgun (WGS) entry which is preliminary data.</text>
</comment>
<gene>
    <name evidence="2" type="ORF">KHA90_16650</name>
</gene>
<keyword evidence="1" id="KW-1133">Transmembrane helix</keyword>
<dbReference type="Proteomes" id="UP000722625">
    <property type="component" value="Unassembled WGS sequence"/>
</dbReference>
<reference evidence="2 3" key="1">
    <citation type="journal article" date="2018" name="Int. J. Syst. Evol. Microbiol.">
        <title>Flavobacterium chryseum sp. nov. and Flavobacterium psychroterrae sp. nov., novel environmental bacteria isolated from Antarctica.</title>
        <authorList>
            <person name="Kralova S."/>
            <person name="Svec P."/>
            <person name="Busse H.J."/>
            <person name="Stankova E."/>
            <person name="Vaczi P."/>
            <person name="Sedlacek I."/>
        </authorList>
    </citation>
    <scope>NUCLEOTIDE SEQUENCE [LARGE SCALE GENOMIC DNA]</scope>
    <source>
        <strain evidence="2 3">CCM 8827</strain>
    </source>
</reference>
<keyword evidence="1" id="KW-0812">Transmembrane</keyword>
<accession>A0ABS5PEE5</accession>
<dbReference type="EMBL" id="JAGYVZ010000016">
    <property type="protein sequence ID" value="MBS7232650.1"/>
    <property type="molecule type" value="Genomic_DNA"/>
</dbReference>
<sequence>MKTIQDKTFKEKQSAELAIGTFAISTFMFILYIISNESPNILVIAWPFAVSGIALNTIMFTHLADRFIHLPEYRKDIAFKILILLSNIPITFLYYLVVMKL</sequence>
<evidence type="ECO:0000313" key="3">
    <source>
        <dbReference type="Proteomes" id="UP000722625"/>
    </source>
</evidence>